<feature type="transmembrane region" description="Helical" evidence="2">
    <location>
        <begin position="61"/>
        <end position="79"/>
    </location>
</feature>
<dbReference type="Proteomes" id="UP000005317">
    <property type="component" value="Unassembled WGS sequence"/>
</dbReference>
<evidence type="ECO:0000256" key="2">
    <source>
        <dbReference type="SAM" id="Phobius"/>
    </source>
</evidence>
<feature type="transmembrane region" description="Helical" evidence="2">
    <location>
        <begin position="39"/>
        <end position="55"/>
    </location>
</feature>
<keyword evidence="4" id="KW-1185">Reference proteome</keyword>
<dbReference type="EMBL" id="JH651384">
    <property type="protein sequence ID" value="EIJ35140.1"/>
    <property type="molecule type" value="Genomic_DNA"/>
</dbReference>
<evidence type="ECO:0000256" key="1">
    <source>
        <dbReference type="SAM" id="MobiDB-lite"/>
    </source>
</evidence>
<organism evidence="3 4">
    <name type="scientific">Thiothrix nivea (strain ATCC 35100 / DSM 5205 / JP2)</name>
    <dbReference type="NCBI Taxonomy" id="870187"/>
    <lineage>
        <taxon>Bacteria</taxon>
        <taxon>Pseudomonadati</taxon>
        <taxon>Pseudomonadota</taxon>
        <taxon>Gammaproteobacteria</taxon>
        <taxon>Thiotrichales</taxon>
        <taxon>Thiotrichaceae</taxon>
        <taxon>Thiothrix</taxon>
    </lineage>
</organism>
<gene>
    <name evidence="3" type="ORF">Thini_2600</name>
</gene>
<keyword evidence="2" id="KW-0472">Membrane</keyword>
<keyword evidence="2" id="KW-1133">Transmembrane helix</keyword>
<reference evidence="4" key="1">
    <citation type="journal article" date="2011" name="Stand. Genomic Sci.">
        <title>Genome sequence of the filamentous, gliding Thiothrix nivea neotype strain (JP2(T)).</title>
        <authorList>
            <person name="Lapidus A."/>
            <person name="Nolan M."/>
            <person name="Lucas S."/>
            <person name="Glavina Del Rio T."/>
            <person name="Tice H."/>
            <person name="Cheng J.F."/>
            <person name="Tapia R."/>
            <person name="Han C."/>
            <person name="Goodwin L."/>
            <person name="Pitluck S."/>
            <person name="Liolios K."/>
            <person name="Pagani I."/>
            <person name="Ivanova N."/>
            <person name="Huntemann M."/>
            <person name="Mavromatis K."/>
            <person name="Mikhailova N."/>
            <person name="Pati A."/>
            <person name="Chen A."/>
            <person name="Palaniappan K."/>
            <person name="Land M."/>
            <person name="Brambilla E.M."/>
            <person name="Rohde M."/>
            <person name="Abt B."/>
            <person name="Verbarg S."/>
            <person name="Goker M."/>
            <person name="Bristow J."/>
            <person name="Eisen J.A."/>
            <person name="Markowitz V."/>
            <person name="Hugenholtz P."/>
            <person name="Kyrpides N.C."/>
            <person name="Klenk H.P."/>
            <person name="Woyke T."/>
        </authorList>
    </citation>
    <scope>NUCLEOTIDE SEQUENCE [LARGE SCALE GENOMIC DNA]</scope>
    <source>
        <strain evidence="4">ATCC 35100 / DSM 5205 / JP2</strain>
    </source>
</reference>
<dbReference type="PANTHER" id="PTHR34351:SF1">
    <property type="entry name" value="SLR1927 PROTEIN"/>
    <property type="match status" value="1"/>
</dbReference>
<sequence>MVMVDTWRMQLDGWLRQRLASTHETTLNQRRVFIVPSKTALALLAMIALLFLLGVNFQNSLVYGICFWLLALLLLNIFYTWRNLAGLTLTAIGVEPCFAGEKAVLEVALSRPGQQPRFAIELDWPGQDHTQTNLVTTQTQRVKLSHDAGERGRFRPPRLRVSTRYPTGLAVAWSYVYPAVQGLVYPKPVDKAFDPNGNQQGAATEDGVEIPGGSSDFSGVRGYQQGDAPKRIHWKKFAQTGELYTKTFVDYASHDLWLDWDGLPMPGVEIRLSHLCRRVLDFHQEQRQFGLKLPGVVIEPGKGEAHKARCLQALALFGVADG</sequence>
<protein>
    <submittedName>
        <fullName evidence="3">Uncharacterized protein</fullName>
    </submittedName>
</protein>
<evidence type="ECO:0000313" key="3">
    <source>
        <dbReference type="EMBL" id="EIJ35140.1"/>
    </source>
</evidence>
<evidence type="ECO:0000313" key="4">
    <source>
        <dbReference type="Proteomes" id="UP000005317"/>
    </source>
</evidence>
<dbReference type="PANTHER" id="PTHR34351">
    <property type="entry name" value="SLR1927 PROTEIN-RELATED"/>
    <property type="match status" value="1"/>
</dbReference>
<name>A0A656HID1_THINJ</name>
<accession>A0A656HID1</accession>
<proteinExistence type="predicted"/>
<keyword evidence="2" id="KW-0812">Transmembrane</keyword>
<dbReference type="AlphaFoldDB" id="A0A656HID1"/>
<feature type="region of interest" description="Disordered" evidence="1">
    <location>
        <begin position="195"/>
        <end position="222"/>
    </location>
</feature>